<dbReference type="SUPFAM" id="SSF52058">
    <property type="entry name" value="L domain-like"/>
    <property type="match status" value="1"/>
</dbReference>
<dbReference type="InterPro" id="IPR013210">
    <property type="entry name" value="LRR_N_plant-typ"/>
</dbReference>
<proteinExistence type="predicted"/>
<dbReference type="PANTHER" id="PTHR48060">
    <property type="entry name" value="DNA DAMAGE-REPAIR/TOLERATION PROTEIN DRT100"/>
    <property type="match status" value="1"/>
</dbReference>
<evidence type="ECO:0000313" key="6">
    <source>
        <dbReference type="Proteomes" id="UP000436088"/>
    </source>
</evidence>
<gene>
    <name evidence="5" type="ORF">F3Y22_tig00116944pilonHSYRG00190</name>
</gene>
<comment type="caution">
    <text evidence="5">The sequence shown here is derived from an EMBL/GenBank/DDBJ whole genome shotgun (WGS) entry which is preliminary data.</text>
</comment>
<evidence type="ECO:0000259" key="4">
    <source>
        <dbReference type="Pfam" id="PF08263"/>
    </source>
</evidence>
<feature type="domain" description="Leucine-rich repeat-containing N-terminal plant-type" evidence="4">
    <location>
        <begin position="8"/>
        <end position="44"/>
    </location>
</feature>
<evidence type="ECO:0000256" key="1">
    <source>
        <dbReference type="ARBA" id="ARBA00022614"/>
    </source>
</evidence>
<reference evidence="5" key="1">
    <citation type="submission" date="2019-09" db="EMBL/GenBank/DDBJ databases">
        <title>Draft genome information of white flower Hibiscus syriacus.</title>
        <authorList>
            <person name="Kim Y.-M."/>
        </authorList>
    </citation>
    <scope>NUCLEOTIDE SEQUENCE [LARGE SCALE GENOMIC DNA]</scope>
    <source>
        <strain evidence="5">YM2019G1</strain>
    </source>
</reference>
<dbReference type="Gene3D" id="3.80.10.10">
    <property type="entry name" value="Ribonuclease Inhibitor"/>
    <property type="match status" value="2"/>
</dbReference>
<dbReference type="PANTHER" id="PTHR48060:SF21">
    <property type="entry name" value="L DOMAIN-LIKE PROTEIN"/>
    <property type="match status" value="1"/>
</dbReference>
<dbReference type="InterPro" id="IPR032675">
    <property type="entry name" value="LRR_dom_sf"/>
</dbReference>
<keyword evidence="6" id="KW-1185">Reference proteome</keyword>
<dbReference type="InterPro" id="IPR001611">
    <property type="entry name" value="Leu-rich_rpt"/>
</dbReference>
<dbReference type="Pfam" id="PF00560">
    <property type="entry name" value="LRR_1"/>
    <property type="match status" value="2"/>
</dbReference>
<keyword evidence="3" id="KW-0677">Repeat</keyword>
<name>A0A6A2WLX7_HIBSY</name>
<dbReference type="Pfam" id="PF08263">
    <property type="entry name" value="LRRNT_2"/>
    <property type="match status" value="1"/>
</dbReference>
<dbReference type="EMBL" id="VEPZ02001728">
    <property type="protein sequence ID" value="KAE8660963.1"/>
    <property type="molecule type" value="Genomic_DNA"/>
</dbReference>
<sequence length="183" mass="20023">MTAKNLTTDQIALVQFKDQIVDPQNALTNNWTSSSSVCEWVGVSYGVIHERVTALNLSNMDLTGPIPSSIFNMSSLEDIILSNNNLSDSLPDDLCHHLPKLETLHSTANELYGNIPSSIDQVHGKHPSTLDLQSNLLHFFISDNVLVGEIPSTICNFSSLTAINLSKNKLAVLGIPVISQLWK</sequence>
<organism evidence="5 6">
    <name type="scientific">Hibiscus syriacus</name>
    <name type="common">Rose of Sharon</name>
    <dbReference type="NCBI Taxonomy" id="106335"/>
    <lineage>
        <taxon>Eukaryota</taxon>
        <taxon>Viridiplantae</taxon>
        <taxon>Streptophyta</taxon>
        <taxon>Embryophyta</taxon>
        <taxon>Tracheophyta</taxon>
        <taxon>Spermatophyta</taxon>
        <taxon>Magnoliopsida</taxon>
        <taxon>eudicotyledons</taxon>
        <taxon>Gunneridae</taxon>
        <taxon>Pentapetalae</taxon>
        <taxon>rosids</taxon>
        <taxon>malvids</taxon>
        <taxon>Malvales</taxon>
        <taxon>Malvaceae</taxon>
        <taxon>Malvoideae</taxon>
        <taxon>Hibiscus</taxon>
    </lineage>
</organism>
<dbReference type="AlphaFoldDB" id="A0A6A2WLX7"/>
<keyword evidence="2" id="KW-0732">Signal</keyword>
<evidence type="ECO:0000256" key="3">
    <source>
        <dbReference type="ARBA" id="ARBA00022737"/>
    </source>
</evidence>
<keyword evidence="1" id="KW-0433">Leucine-rich repeat</keyword>
<evidence type="ECO:0000313" key="5">
    <source>
        <dbReference type="EMBL" id="KAE8660963.1"/>
    </source>
</evidence>
<dbReference type="Proteomes" id="UP000436088">
    <property type="component" value="Unassembled WGS sequence"/>
</dbReference>
<accession>A0A6A2WLX7</accession>
<protein>
    <recommendedName>
        <fullName evidence="4">Leucine-rich repeat-containing N-terminal plant-type domain-containing protein</fullName>
    </recommendedName>
</protein>
<dbReference type="InterPro" id="IPR053211">
    <property type="entry name" value="DNA_repair-toleration"/>
</dbReference>
<evidence type="ECO:0000256" key="2">
    <source>
        <dbReference type="ARBA" id="ARBA00022729"/>
    </source>
</evidence>